<dbReference type="OrthoDB" id="1721126at2759"/>
<dbReference type="EC" id="1.3.1.76" evidence="2"/>
<protein>
    <recommendedName>
        <fullName evidence="2">precorrin-2 dehydrogenase</fullName>
        <ecNumber evidence="2">1.3.1.76</ecNumber>
    </recommendedName>
</protein>
<evidence type="ECO:0000313" key="9">
    <source>
        <dbReference type="EMBL" id="KAF2744421.1"/>
    </source>
</evidence>
<evidence type="ECO:0000313" key="10">
    <source>
        <dbReference type="Proteomes" id="UP000799440"/>
    </source>
</evidence>
<accession>A0A6A6V528</accession>
<keyword evidence="5" id="KW-0627">Porphyrin biosynthesis</keyword>
<dbReference type="SUPFAM" id="SSF53335">
    <property type="entry name" value="S-adenosyl-L-methionine-dependent methyltransferases"/>
    <property type="match status" value="1"/>
</dbReference>
<reference evidence="9" key="1">
    <citation type="journal article" date="2020" name="Stud. Mycol.">
        <title>101 Dothideomycetes genomes: a test case for predicting lifestyles and emergence of pathogens.</title>
        <authorList>
            <person name="Haridas S."/>
            <person name="Albert R."/>
            <person name="Binder M."/>
            <person name="Bloem J."/>
            <person name="Labutti K."/>
            <person name="Salamov A."/>
            <person name="Andreopoulos B."/>
            <person name="Baker S."/>
            <person name="Barry K."/>
            <person name="Bills G."/>
            <person name="Bluhm B."/>
            <person name="Cannon C."/>
            <person name="Castanera R."/>
            <person name="Culley D."/>
            <person name="Daum C."/>
            <person name="Ezra D."/>
            <person name="Gonzalez J."/>
            <person name="Henrissat B."/>
            <person name="Kuo A."/>
            <person name="Liang C."/>
            <person name="Lipzen A."/>
            <person name="Lutzoni F."/>
            <person name="Magnuson J."/>
            <person name="Mondo S."/>
            <person name="Nolan M."/>
            <person name="Ohm R."/>
            <person name="Pangilinan J."/>
            <person name="Park H.-J."/>
            <person name="Ramirez L."/>
            <person name="Alfaro M."/>
            <person name="Sun H."/>
            <person name="Tritt A."/>
            <person name="Yoshinaga Y."/>
            <person name="Zwiers L.-H."/>
            <person name="Turgeon B."/>
            <person name="Goodwin S."/>
            <person name="Spatafora J."/>
            <person name="Crous P."/>
            <person name="Grigoriev I."/>
        </authorList>
    </citation>
    <scope>NUCLEOTIDE SEQUENCE</scope>
    <source>
        <strain evidence="9">CBS 119925</strain>
    </source>
</reference>
<evidence type="ECO:0000256" key="1">
    <source>
        <dbReference type="ARBA" id="ARBA00005010"/>
    </source>
</evidence>
<dbReference type="GO" id="GO:0004325">
    <property type="term" value="F:ferrochelatase activity"/>
    <property type="evidence" value="ECO:0007669"/>
    <property type="project" value="InterPro"/>
</dbReference>
<gene>
    <name evidence="9" type="ORF">M011DRAFT_496347</name>
</gene>
<dbReference type="SUPFAM" id="SSF51735">
    <property type="entry name" value="NAD(P)-binding Rossmann-fold domains"/>
    <property type="match status" value="1"/>
</dbReference>
<evidence type="ECO:0000256" key="5">
    <source>
        <dbReference type="ARBA" id="ARBA00023244"/>
    </source>
</evidence>
<dbReference type="Pfam" id="PF13241">
    <property type="entry name" value="NAD_binding_7"/>
    <property type="match status" value="1"/>
</dbReference>
<comment type="catalytic activity">
    <reaction evidence="6">
        <text>precorrin-2 + NAD(+) = sirohydrochlorin + NADH + 2 H(+)</text>
        <dbReference type="Rhea" id="RHEA:15613"/>
        <dbReference type="ChEBI" id="CHEBI:15378"/>
        <dbReference type="ChEBI" id="CHEBI:57540"/>
        <dbReference type="ChEBI" id="CHEBI:57945"/>
        <dbReference type="ChEBI" id="CHEBI:58351"/>
        <dbReference type="ChEBI" id="CHEBI:58827"/>
        <dbReference type="EC" id="1.3.1.76"/>
    </reaction>
</comment>
<comment type="pathway">
    <text evidence="1">Porphyrin-containing compound metabolism; siroheme biosynthesis; sirohydrochlorin from precorrin-2: step 1/1.</text>
</comment>
<dbReference type="PANTHER" id="PTHR35330">
    <property type="entry name" value="SIROHEME BIOSYNTHESIS PROTEIN MET8"/>
    <property type="match status" value="1"/>
</dbReference>
<dbReference type="NCBIfam" id="TIGR01470">
    <property type="entry name" value="cysG_Nterm"/>
    <property type="match status" value="1"/>
</dbReference>
<dbReference type="Gene3D" id="3.40.50.720">
    <property type="entry name" value="NAD(P)-binding Rossmann-like Domain"/>
    <property type="match status" value="1"/>
</dbReference>
<dbReference type="InterPro" id="IPR036291">
    <property type="entry name" value="NAD(P)-bd_dom_sf"/>
</dbReference>
<dbReference type="GO" id="GO:0019354">
    <property type="term" value="P:siroheme biosynthetic process"/>
    <property type="evidence" value="ECO:0007669"/>
    <property type="project" value="UniProtKB-UniPathway"/>
</dbReference>
<dbReference type="Gene3D" id="3.40.50.150">
    <property type="entry name" value="Vaccinia Virus protein VP39"/>
    <property type="match status" value="1"/>
</dbReference>
<evidence type="ECO:0000256" key="4">
    <source>
        <dbReference type="ARBA" id="ARBA00023027"/>
    </source>
</evidence>
<dbReference type="InterPro" id="IPR028162">
    <property type="entry name" value="Met8_C"/>
</dbReference>
<dbReference type="InterPro" id="IPR010286">
    <property type="entry name" value="METTL16/RlmF"/>
</dbReference>
<evidence type="ECO:0000256" key="3">
    <source>
        <dbReference type="ARBA" id="ARBA00023002"/>
    </source>
</evidence>
<proteinExistence type="predicted"/>
<dbReference type="InterPro" id="IPR028161">
    <property type="entry name" value="Met8-like"/>
</dbReference>
<sequence>MPGPYPEIQGGGSLILAWQVRNKKILVVGGGEVAAGRIVNVLNADAKVTVVSPRSGLNDEVAYRVEQKQVEHIDRKFEPSDLDGVDMVLAAVDDPEASTQIYKLCHEKRIPANIADVPPECDFYFGSVYRDGPLQIMVSTNGNGPKMANIVKRRIASSLPSNMGTAIQRVGILRKKLRKIASAPEEGPKRMQWMSKVCEQWNLKELCEMTEEDMDTLLGFYESGTVPSLEAVRLREADGAYDASTPYDKVDFKTLATKDQAFGIIWRESEWNLNFQDPATCKALTQALLKADFGLELDIPDDRLCPPLPNRWNYVAWVEALIEYTSPDYTLGYDPDRKVVGLDIGTGATAIYAMLLLKTRTNWSMCVTDVDKKSFDYAARNLALNKLLTRTTMLQTTETMDIIPLKYLGVNKLDFTICNPPFFNDEAEMAASLEGKNKTSKPSAICTGAPVEMVCEGGDLGFAKRILEQSLLLRERVTCRWISTCDGKTAPKAASGSSLKTYGIELIGARRRGEETK</sequence>
<dbReference type="Pfam" id="PF05971">
    <property type="entry name" value="Methyltransf_10"/>
    <property type="match status" value="1"/>
</dbReference>
<dbReference type="InterPro" id="IPR006367">
    <property type="entry name" value="Sirohaem_synthase_N"/>
</dbReference>
<feature type="domain" description="Siroheme biosynthesis protein Met8 C-terminal" evidence="7">
    <location>
        <begin position="160"/>
        <end position="227"/>
    </location>
</feature>
<dbReference type="EMBL" id="MU006589">
    <property type="protein sequence ID" value="KAF2744421.1"/>
    <property type="molecule type" value="Genomic_DNA"/>
</dbReference>
<dbReference type="UniPathway" id="UPA00262">
    <property type="reaction ID" value="UER00222"/>
</dbReference>
<dbReference type="InterPro" id="IPR029063">
    <property type="entry name" value="SAM-dependent_MTases_sf"/>
</dbReference>
<dbReference type="PANTHER" id="PTHR35330:SF1">
    <property type="entry name" value="SIROHEME BIOSYNTHESIS PROTEIN MET8"/>
    <property type="match status" value="1"/>
</dbReference>
<keyword evidence="4" id="KW-0520">NAD</keyword>
<dbReference type="InterPro" id="IPR028281">
    <property type="entry name" value="Sirohaem_synthase_central"/>
</dbReference>
<dbReference type="Pfam" id="PF14823">
    <property type="entry name" value="Sirohm_synth_C"/>
    <property type="match status" value="1"/>
</dbReference>
<name>A0A6A6V528_9PLEO</name>
<organism evidence="9 10">
    <name type="scientific">Sporormia fimetaria CBS 119925</name>
    <dbReference type="NCBI Taxonomy" id="1340428"/>
    <lineage>
        <taxon>Eukaryota</taxon>
        <taxon>Fungi</taxon>
        <taxon>Dikarya</taxon>
        <taxon>Ascomycota</taxon>
        <taxon>Pezizomycotina</taxon>
        <taxon>Dothideomycetes</taxon>
        <taxon>Pleosporomycetidae</taxon>
        <taxon>Pleosporales</taxon>
        <taxon>Sporormiaceae</taxon>
        <taxon>Sporormia</taxon>
    </lineage>
</organism>
<feature type="domain" description="Siroheme synthase central" evidence="8">
    <location>
        <begin position="131"/>
        <end position="157"/>
    </location>
</feature>
<evidence type="ECO:0000259" key="8">
    <source>
        <dbReference type="Pfam" id="PF14824"/>
    </source>
</evidence>
<dbReference type="SUPFAM" id="SSF75615">
    <property type="entry name" value="Siroheme synthase middle domains-like"/>
    <property type="match status" value="1"/>
</dbReference>
<dbReference type="Gene3D" id="1.10.3280.10">
    <property type="entry name" value="Siroheme synthase, domain 3"/>
    <property type="match status" value="1"/>
</dbReference>
<dbReference type="AlphaFoldDB" id="A0A6A6V528"/>
<keyword evidence="10" id="KW-1185">Reference proteome</keyword>
<dbReference type="Proteomes" id="UP000799440">
    <property type="component" value="Unassembled WGS sequence"/>
</dbReference>
<evidence type="ECO:0000259" key="7">
    <source>
        <dbReference type="Pfam" id="PF14823"/>
    </source>
</evidence>
<dbReference type="Pfam" id="PF14824">
    <property type="entry name" value="Sirohm_synth_M"/>
    <property type="match status" value="1"/>
</dbReference>
<dbReference type="GO" id="GO:0008168">
    <property type="term" value="F:methyltransferase activity"/>
    <property type="evidence" value="ECO:0007669"/>
    <property type="project" value="InterPro"/>
</dbReference>
<keyword evidence="3" id="KW-0560">Oxidoreductase</keyword>
<evidence type="ECO:0000256" key="6">
    <source>
        <dbReference type="ARBA" id="ARBA00047561"/>
    </source>
</evidence>
<dbReference type="GO" id="GO:0043115">
    <property type="term" value="F:precorrin-2 dehydrogenase activity"/>
    <property type="evidence" value="ECO:0007669"/>
    <property type="project" value="UniProtKB-EC"/>
</dbReference>
<evidence type="ECO:0000256" key="2">
    <source>
        <dbReference type="ARBA" id="ARBA00012400"/>
    </source>
</evidence>